<organism evidence="3 4">
    <name type="scientific">Nocardiopsis mangrovi</name>
    <dbReference type="NCBI Taxonomy" id="1179818"/>
    <lineage>
        <taxon>Bacteria</taxon>
        <taxon>Bacillati</taxon>
        <taxon>Actinomycetota</taxon>
        <taxon>Actinomycetes</taxon>
        <taxon>Streptosporangiales</taxon>
        <taxon>Nocardiopsidaceae</taxon>
        <taxon>Nocardiopsis</taxon>
    </lineage>
</organism>
<gene>
    <name evidence="3" type="ORF">ACFO4E_04845</name>
</gene>
<feature type="compositionally biased region" description="Basic and acidic residues" evidence="1">
    <location>
        <begin position="139"/>
        <end position="153"/>
    </location>
</feature>
<dbReference type="Proteomes" id="UP001595923">
    <property type="component" value="Unassembled WGS sequence"/>
</dbReference>
<keyword evidence="3" id="KW-0808">Transferase</keyword>
<feature type="region of interest" description="Disordered" evidence="1">
    <location>
        <begin position="133"/>
        <end position="172"/>
    </location>
</feature>
<evidence type="ECO:0000256" key="1">
    <source>
        <dbReference type="SAM" id="MobiDB-lite"/>
    </source>
</evidence>
<comment type="caution">
    <text evidence="3">The sequence shown here is derived from an EMBL/GenBank/DDBJ whole genome shotgun (WGS) entry which is preliminary data.</text>
</comment>
<keyword evidence="2" id="KW-0472">Membrane</keyword>
<proteinExistence type="predicted"/>
<evidence type="ECO:0000256" key="2">
    <source>
        <dbReference type="SAM" id="Phobius"/>
    </source>
</evidence>
<accession>A0ABV9DR64</accession>
<keyword evidence="2" id="KW-1133">Transmembrane helix</keyword>
<feature type="transmembrane region" description="Helical" evidence="2">
    <location>
        <begin position="59"/>
        <end position="83"/>
    </location>
</feature>
<reference evidence="4" key="1">
    <citation type="journal article" date="2019" name="Int. J. Syst. Evol. Microbiol.">
        <title>The Global Catalogue of Microorganisms (GCM) 10K type strain sequencing project: providing services to taxonomists for standard genome sequencing and annotation.</title>
        <authorList>
            <consortium name="The Broad Institute Genomics Platform"/>
            <consortium name="The Broad Institute Genome Sequencing Center for Infectious Disease"/>
            <person name="Wu L."/>
            <person name="Ma J."/>
        </authorList>
    </citation>
    <scope>NUCLEOTIDE SEQUENCE [LARGE SCALE GENOMIC DNA]</scope>
    <source>
        <strain evidence="4">XZYJ18</strain>
    </source>
</reference>
<dbReference type="EMBL" id="JBHSFQ010000003">
    <property type="protein sequence ID" value="MFC4561182.1"/>
    <property type="molecule type" value="Genomic_DNA"/>
</dbReference>
<feature type="transmembrane region" description="Helical" evidence="2">
    <location>
        <begin position="95"/>
        <end position="113"/>
    </location>
</feature>
<keyword evidence="2" id="KW-0812">Transmembrane</keyword>
<evidence type="ECO:0000313" key="3">
    <source>
        <dbReference type="EMBL" id="MFC4561182.1"/>
    </source>
</evidence>
<name>A0ABV9DR64_9ACTN</name>
<keyword evidence="4" id="KW-1185">Reference proteome</keyword>
<evidence type="ECO:0000313" key="4">
    <source>
        <dbReference type="Proteomes" id="UP001595923"/>
    </source>
</evidence>
<dbReference type="RefSeq" id="WP_378571795.1">
    <property type="nucleotide sequence ID" value="NZ_JBHSFQ010000003.1"/>
</dbReference>
<sequence length="172" mass="17618">MKRRWDTARAGLYDAAALAVRLGVGWLFTEHAWRTLRGGAPGPPAADVLPPDTVACAEAAAAAAFALGFLGPAAGALLAVLALGGGPAAAEALTGGSTAALAVVAAACLAAALRPGRLALDRMVWRRRAAARRGRARGRVAERPDTSPRRPEEAPPLPYPEGRAAFGRPSRT</sequence>
<protein>
    <submittedName>
        <fullName evidence="3">Histidine kinase</fullName>
    </submittedName>
</protein>
<keyword evidence="3" id="KW-0418">Kinase</keyword>
<dbReference type="GO" id="GO:0016301">
    <property type="term" value="F:kinase activity"/>
    <property type="evidence" value="ECO:0007669"/>
    <property type="project" value="UniProtKB-KW"/>
</dbReference>